<protein>
    <submittedName>
        <fullName evidence="1">Uncharacterized protein</fullName>
    </submittedName>
</protein>
<dbReference type="EMBL" id="BJZU01000141">
    <property type="protein sequence ID" value="GEP07208.1"/>
    <property type="molecule type" value="Genomic_DNA"/>
</dbReference>
<accession>A0A512JB61</accession>
<name>A0A512JB61_9HYPH</name>
<evidence type="ECO:0000313" key="2">
    <source>
        <dbReference type="Proteomes" id="UP000321960"/>
    </source>
</evidence>
<proteinExistence type="predicted"/>
<dbReference type="AlphaFoldDB" id="A0A512JB61"/>
<comment type="caution">
    <text evidence="1">The sequence shown here is derived from an EMBL/GenBank/DDBJ whole genome shotgun (WGS) entry which is preliminary data.</text>
</comment>
<reference evidence="1 2" key="1">
    <citation type="submission" date="2019-07" db="EMBL/GenBank/DDBJ databases">
        <title>Whole genome shotgun sequence of Methylobacterium oxalidis NBRC 107715.</title>
        <authorList>
            <person name="Hosoyama A."/>
            <person name="Uohara A."/>
            <person name="Ohji S."/>
            <person name="Ichikawa N."/>
        </authorList>
    </citation>
    <scope>NUCLEOTIDE SEQUENCE [LARGE SCALE GENOMIC DNA]</scope>
    <source>
        <strain evidence="1 2">NBRC 107715</strain>
    </source>
</reference>
<evidence type="ECO:0000313" key="1">
    <source>
        <dbReference type="EMBL" id="GEP07208.1"/>
    </source>
</evidence>
<organism evidence="1 2">
    <name type="scientific">Methylobacterium oxalidis</name>
    <dbReference type="NCBI Taxonomy" id="944322"/>
    <lineage>
        <taxon>Bacteria</taxon>
        <taxon>Pseudomonadati</taxon>
        <taxon>Pseudomonadota</taxon>
        <taxon>Alphaproteobacteria</taxon>
        <taxon>Hyphomicrobiales</taxon>
        <taxon>Methylobacteriaceae</taxon>
        <taxon>Methylobacterium</taxon>
    </lineage>
</organism>
<dbReference type="RefSeq" id="WP_170267993.1">
    <property type="nucleotide sequence ID" value="NZ_BJZU01000141.1"/>
</dbReference>
<dbReference type="Proteomes" id="UP000321960">
    <property type="component" value="Unassembled WGS sequence"/>
</dbReference>
<gene>
    <name evidence="1" type="ORF">MOX02_52460</name>
</gene>
<sequence length="70" mass="7950">MGQLWHMALRGLLEWRATVMVRTRPAFWFIAEFGRTDRTAGMATRLPLADSNEPPNGMISAMADAKTKHY</sequence>